<dbReference type="InterPro" id="IPR007214">
    <property type="entry name" value="YbaK/aa-tRNA-synth-assoc-dom"/>
</dbReference>
<protein>
    <recommendedName>
        <fullName evidence="1">YbaK/aminoacyl-tRNA synthetase-associated domain-containing protein</fullName>
    </recommendedName>
</protein>
<dbReference type="Proteomes" id="UP000646365">
    <property type="component" value="Unassembled WGS sequence"/>
</dbReference>
<accession>A0A8J2YSN2</accession>
<dbReference type="GO" id="GO:0002161">
    <property type="term" value="F:aminoacyl-tRNA deacylase activity"/>
    <property type="evidence" value="ECO:0007669"/>
    <property type="project" value="InterPro"/>
</dbReference>
<evidence type="ECO:0000259" key="1">
    <source>
        <dbReference type="Pfam" id="PF04073"/>
    </source>
</evidence>
<dbReference type="Pfam" id="PF04073">
    <property type="entry name" value="tRNA_edit"/>
    <property type="match status" value="1"/>
</dbReference>
<sequence>MTIAPTLEQYLTQRGIAYDLVRHAPTLSSMRTAQASHVPGRRLAKAVLVRKDAHYLLAVLAASRHLELDALSARLNHAVELASEQEIGSLFGDCSRGAVPALGTAYGLDVIVDDNLMAEPEIYFEGGDHATLVHMTGAQFTQATAGMMHGQFSRA</sequence>
<proteinExistence type="predicted"/>
<evidence type="ECO:0000313" key="2">
    <source>
        <dbReference type="EMBL" id="GGF12438.1"/>
    </source>
</evidence>
<organism evidence="2 3">
    <name type="scientific">Aliidongia dinghuensis</name>
    <dbReference type="NCBI Taxonomy" id="1867774"/>
    <lineage>
        <taxon>Bacteria</taxon>
        <taxon>Pseudomonadati</taxon>
        <taxon>Pseudomonadota</taxon>
        <taxon>Alphaproteobacteria</taxon>
        <taxon>Rhodospirillales</taxon>
        <taxon>Dongiaceae</taxon>
        <taxon>Aliidongia</taxon>
    </lineage>
</organism>
<dbReference type="InterPro" id="IPR036754">
    <property type="entry name" value="YbaK/aa-tRNA-synt-asso_dom_sf"/>
</dbReference>
<dbReference type="Gene3D" id="3.90.960.10">
    <property type="entry name" value="YbaK/aminoacyl-tRNA synthetase-associated domain"/>
    <property type="match status" value="1"/>
</dbReference>
<dbReference type="AlphaFoldDB" id="A0A8J2YSN2"/>
<gene>
    <name evidence="2" type="ORF">GCM10011611_17590</name>
</gene>
<dbReference type="CDD" id="cd04332">
    <property type="entry name" value="YbaK_like"/>
    <property type="match status" value="1"/>
</dbReference>
<reference evidence="2" key="2">
    <citation type="submission" date="2020-09" db="EMBL/GenBank/DDBJ databases">
        <authorList>
            <person name="Sun Q."/>
            <person name="Zhou Y."/>
        </authorList>
    </citation>
    <scope>NUCLEOTIDE SEQUENCE</scope>
    <source>
        <strain evidence="2">CGMCC 1.15725</strain>
    </source>
</reference>
<dbReference type="RefSeq" id="WP_189044726.1">
    <property type="nucleotide sequence ID" value="NZ_BMJQ01000004.1"/>
</dbReference>
<name>A0A8J2YSN2_9PROT</name>
<reference evidence="2" key="1">
    <citation type="journal article" date="2014" name="Int. J. Syst. Evol. Microbiol.">
        <title>Complete genome sequence of Corynebacterium casei LMG S-19264T (=DSM 44701T), isolated from a smear-ripened cheese.</title>
        <authorList>
            <consortium name="US DOE Joint Genome Institute (JGI-PGF)"/>
            <person name="Walter F."/>
            <person name="Albersmeier A."/>
            <person name="Kalinowski J."/>
            <person name="Ruckert C."/>
        </authorList>
    </citation>
    <scope>NUCLEOTIDE SEQUENCE</scope>
    <source>
        <strain evidence="2">CGMCC 1.15725</strain>
    </source>
</reference>
<comment type="caution">
    <text evidence="2">The sequence shown here is derived from an EMBL/GenBank/DDBJ whole genome shotgun (WGS) entry which is preliminary data.</text>
</comment>
<dbReference type="EMBL" id="BMJQ01000004">
    <property type="protein sequence ID" value="GGF12438.1"/>
    <property type="molecule type" value="Genomic_DNA"/>
</dbReference>
<dbReference type="SUPFAM" id="SSF55826">
    <property type="entry name" value="YbaK/ProRS associated domain"/>
    <property type="match status" value="1"/>
</dbReference>
<feature type="domain" description="YbaK/aminoacyl-tRNA synthetase-associated" evidence="1">
    <location>
        <begin position="24"/>
        <end position="140"/>
    </location>
</feature>
<keyword evidence="3" id="KW-1185">Reference proteome</keyword>
<evidence type="ECO:0000313" key="3">
    <source>
        <dbReference type="Proteomes" id="UP000646365"/>
    </source>
</evidence>